<dbReference type="InterPro" id="IPR026452">
    <property type="entry name" value="Surf_glycop_sig_pep"/>
</dbReference>
<evidence type="ECO:0000259" key="16">
    <source>
        <dbReference type="Pfam" id="PF25162"/>
    </source>
</evidence>
<dbReference type="InterPro" id="IPR057149">
    <property type="entry name" value="DUF7827"/>
</dbReference>
<evidence type="ECO:0000256" key="2">
    <source>
        <dbReference type="ARBA" id="ARBA00004237"/>
    </source>
</evidence>
<name>A0A1H8WSI0_9EURY</name>
<keyword evidence="6" id="KW-0964">Secreted</keyword>
<dbReference type="GO" id="GO:0005886">
    <property type="term" value="C:plasma membrane"/>
    <property type="evidence" value="ECO:0007669"/>
    <property type="project" value="UniProtKB-SubCell"/>
</dbReference>
<evidence type="ECO:0000256" key="6">
    <source>
        <dbReference type="ARBA" id="ARBA00022525"/>
    </source>
</evidence>
<dbReference type="AlphaFoldDB" id="A0A1H8WSI0"/>
<feature type="compositionally biased region" description="Polar residues" evidence="13">
    <location>
        <begin position="443"/>
        <end position="453"/>
    </location>
</feature>
<evidence type="ECO:0000256" key="1">
    <source>
        <dbReference type="ARBA" id="ARBA00004236"/>
    </source>
</evidence>
<proteinExistence type="inferred from homology"/>
<evidence type="ECO:0000256" key="9">
    <source>
        <dbReference type="ARBA" id="ARBA00022729"/>
    </source>
</evidence>
<gene>
    <name evidence="17" type="ORF">SAMN04487948_14013</name>
</gene>
<evidence type="ECO:0000256" key="5">
    <source>
        <dbReference type="ARBA" id="ARBA00022512"/>
    </source>
</evidence>
<evidence type="ECO:0000256" key="10">
    <source>
        <dbReference type="ARBA" id="ARBA00022989"/>
    </source>
</evidence>
<keyword evidence="8 14" id="KW-0812">Transmembrane</keyword>
<dbReference type="Pfam" id="PF25162">
    <property type="entry name" value="DUF7827"/>
    <property type="match status" value="1"/>
</dbReference>
<dbReference type="RefSeq" id="WP_089828079.1">
    <property type="nucleotide sequence ID" value="NZ_FODV01000040.1"/>
</dbReference>
<dbReference type="NCBIfam" id="NF045517">
    <property type="entry name" value="halo_surf_dom"/>
    <property type="match status" value="1"/>
</dbReference>
<dbReference type="GO" id="GO:0030115">
    <property type="term" value="C:S-layer"/>
    <property type="evidence" value="ECO:0007669"/>
    <property type="project" value="UniProtKB-SubCell"/>
</dbReference>
<dbReference type="EMBL" id="FODV01000040">
    <property type="protein sequence ID" value="SEP30615.1"/>
    <property type="molecule type" value="Genomic_DNA"/>
</dbReference>
<dbReference type="InterPro" id="IPR026371">
    <property type="entry name" value="PGF_CTERM"/>
</dbReference>
<feature type="domain" description="DUF7827" evidence="16">
    <location>
        <begin position="34"/>
        <end position="148"/>
    </location>
</feature>
<keyword evidence="4" id="KW-1003">Cell membrane</keyword>
<organism evidence="17 18">
    <name type="scientific">Halogranum amylolyticum</name>
    <dbReference type="NCBI Taxonomy" id="660520"/>
    <lineage>
        <taxon>Archaea</taxon>
        <taxon>Methanobacteriati</taxon>
        <taxon>Methanobacteriota</taxon>
        <taxon>Stenosarchaea group</taxon>
        <taxon>Halobacteria</taxon>
        <taxon>Halobacteriales</taxon>
        <taxon>Haloferacaceae</taxon>
    </lineage>
</organism>
<accession>A0A1H8WSI0</accession>
<evidence type="ECO:0000256" key="11">
    <source>
        <dbReference type="ARBA" id="ARBA00023136"/>
    </source>
</evidence>
<keyword evidence="12" id="KW-0325">Glycoprotein</keyword>
<protein>
    <submittedName>
        <fullName evidence="17">PGF-CTERM protein/surface glycoprotein</fullName>
    </submittedName>
</protein>
<keyword evidence="7" id="KW-0701">S-layer</keyword>
<evidence type="ECO:0000256" key="13">
    <source>
        <dbReference type="SAM" id="MobiDB-lite"/>
    </source>
</evidence>
<comment type="subcellular location">
    <subcellularLocation>
        <location evidence="1">Cell membrane</location>
    </subcellularLocation>
    <subcellularLocation>
        <location evidence="2">Secreted</location>
        <location evidence="2">Cell wall</location>
        <location evidence="2">S-layer</location>
    </subcellularLocation>
</comment>
<feature type="domain" description="PGF-CTERM archaeal protein-sorting signal" evidence="15">
    <location>
        <begin position="498"/>
        <end position="519"/>
    </location>
</feature>
<evidence type="ECO:0000259" key="15">
    <source>
        <dbReference type="Pfam" id="PF18204"/>
    </source>
</evidence>
<reference evidence="18" key="1">
    <citation type="submission" date="2016-10" db="EMBL/GenBank/DDBJ databases">
        <authorList>
            <person name="Varghese N."/>
            <person name="Submissions S."/>
        </authorList>
    </citation>
    <scope>NUCLEOTIDE SEQUENCE [LARGE SCALE GENOMIC DNA]</scope>
    <source>
        <strain evidence="18">CGMCC 1.10121</strain>
    </source>
</reference>
<keyword evidence="11 14" id="KW-0472">Membrane</keyword>
<sequence length="521" mass="54500">MTTPHQTTRAVGLTVLLVLSVVGGSIAFSGVVAAEEHGNATLPADSLTEHRGDVVPIDVALNNTTTAYVSVTYEGEYGVLVEVVDGDEDGHVGLELNTHYARVNDVTAGVGLTEASAAAGDEYSVVDVTTPSEASAEPLPTGSYDVAVGVELGEDGDALAEEQDTMTVTLEEGSVDRMRIWTAPYDPLAFDTREQFVEEVGLEALGSYVTETDRIASGDYVVVQVDASGIYGQVDSRHDLTGVDEMGEESGIRLWIEEVNPSATSEEMRHVDLTSRDNTLAVDSANDTMFLLVNTHTDAFEPDTVYRATFELNETNALLSDDNPDETKRETVSETFAIVDRRATIETDGKFSRTASTTLRGTTTAAPGSQLTVELNSSGTDALPATKTVTVSDDGTFSTSFDLTGVPIGTNVTASVIWNDAVIGDTSGVVVQQIEGDPGETTAEPTDGSTSEQTTESTADSTPEPTPEPTTTDSTVGDRDSSGDDTATTGGESGAASPGFGVVATVVALLGAALLAARRRQ</sequence>
<dbReference type="NCBIfam" id="TIGR04126">
    <property type="entry name" value="PGF_CTERM"/>
    <property type="match status" value="1"/>
</dbReference>
<evidence type="ECO:0000256" key="14">
    <source>
        <dbReference type="SAM" id="Phobius"/>
    </source>
</evidence>
<feature type="compositionally biased region" description="Low complexity" evidence="13">
    <location>
        <begin position="454"/>
        <end position="475"/>
    </location>
</feature>
<evidence type="ECO:0000256" key="12">
    <source>
        <dbReference type="ARBA" id="ARBA00023180"/>
    </source>
</evidence>
<feature type="transmembrane region" description="Helical" evidence="14">
    <location>
        <begin position="499"/>
        <end position="517"/>
    </location>
</feature>
<keyword evidence="18" id="KW-1185">Reference proteome</keyword>
<dbReference type="OrthoDB" id="187413at2157"/>
<evidence type="ECO:0000313" key="17">
    <source>
        <dbReference type="EMBL" id="SEP30615.1"/>
    </source>
</evidence>
<evidence type="ECO:0000313" key="18">
    <source>
        <dbReference type="Proteomes" id="UP000199126"/>
    </source>
</evidence>
<evidence type="ECO:0000256" key="4">
    <source>
        <dbReference type="ARBA" id="ARBA00022475"/>
    </source>
</evidence>
<evidence type="ECO:0000256" key="8">
    <source>
        <dbReference type="ARBA" id="ARBA00022692"/>
    </source>
</evidence>
<dbReference type="Pfam" id="PF18204">
    <property type="entry name" value="PGF-CTERM"/>
    <property type="match status" value="1"/>
</dbReference>
<keyword evidence="9" id="KW-0732">Signal</keyword>
<comment type="similarity">
    <text evidence="3">Belongs to the halobacterial S-layer protein family.</text>
</comment>
<feature type="region of interest" description="Disordered" evidence="13">
    <location>
        <begin position="436"/>
        <end position="499"/>
    </location>
</feature>
<evidence type="ECO:0000256" key="3">
    <source>
        <dbReference type="ARBA" id="ARBA00009327"/>
    </source>
</evidence>
<dbReference type="Proteomes" id="UP000199126">
    <property type="component" value="Unassembled WGS sequence"/>
</dbReference>
<keyword evidence="5" id="KW-0134">Cell wall</keyword>
<keyword evidence="10 14" id="KW-1133">Transmembrane helix</keyword>
<evidence type="ECO:0000256" key="7">
    <source>
        <dbReference type="ARBA" id="ARBA00022601"/>
    </source>
</evidence>
<dbReference type="NCBIfam" id="TIGR04207">
    <property type="entry name" value="halo_sig_pep"/>
    <property type="match status" value="1"/>
</dbReference>